<name>A0A078AIG9_STYLE</name>
<dbReference type="GO" id="GO:0016020">
    <property type="term" value="C:membrane"/>
    <property type="evidence" value="ECO:0007669"/>
    <property type="project" value="UniProtKB-SubCell"/>
</dbReference>
<evidence type="ECO:0000256" key="4">
    <source>
        <dbReference type="ARBA" id="ARBA00022912"/>
    </source>
</evidence>
<dbReference type="Proteomes" id="UP000039865">
    <property type="component" value="Unassembled WGS sequence"/>
</dbReference>
<dbReference type="PROSITE" id="PS51746">
    <property type="entry name" value="PPM_2"/>
    <property type="match status" value="1"/>
</dbReference>
<keyword evidence="9" id="KW-1185">Reference proteome</keyword>
<accession>A0A078AIG9</accession>
<proteinExistence type="inferred from homology"/>
<dbReference type="GO" id="GO:0046872">
    <property type="term" value="F:metal ion binding"/>
    <property type="evidence" value="ECO:0007669"/>
    <property type="project" value="UniProtKB-KW"/>
</dbReference>
<dbReference type="Gene3D" id="3.60.40.10">
    <property type="entry name" value="PPM-type phosphatase domain"/>
    <property type="match status" value="1"/>
</dbReference>
<evidence type="ECO:0000256" key="5">
    <source>
        <dbReference type="ARBA" id="ARBA00023136"/>
    </source>
</evidence>
<gene>
    <name evidence="8" type="primary">Contig14858.g15825</name>
    <name evidence="8" type="ORF">STYLEM_10760</name>
</gene>
<dbReference type="InterPro" id="IPR001932">
    <property type="entry name" value="PPM-type_phosphatase-like_dom"/>
</dbReference>
<dbReference type="PROSITE" id="PS01032">
    <property type="entry name" value="PPM_1"/>
    <property type="match status" value="1"/>
</dbReference>
<dbReference type="OrthoDB" id="10264738at2759"/>
<dbReference type="GO" id="GO:0004722">
    <property type="term" value="F:protein serine/threonine phosphatase activity"/>
    <property type="evidence" value="ECO:0007669"/>
    <property type="project" value="InterPro"/>
</dbReference>
<dbReference type="OMA" id="ADPEYEH"/>
<dbReference type="CDD" id="cd00143">
    <property type="entry name" value="PP2Cc"/>
    <property type="match status" value="1"/>
</dbReference>
<dbReference type="InterPro" id="IPR015655">
    <property type="entry name" value="PP2C"/>
</dbReference>
<keyword evidence="2" id="KW-0479">Metal-binding</keyword>
<evidence type="ECO:0000259" key="7">
    <source>
        <dbReference type="PROSITE" id="PS51746"/>
    </source>
</evidence>
<sequence>MEEQQLQNNQQNQLRYAAVGMQGWRRSMEDSHIANLDIGDGVSIFGVFDGHGGMNFSYDKIFLGSEVALFVKNHFIKELKKLESFKKKDYRVSLQEAFLKMDTMMLGKEGKKELLKLAKNSAHQDPNGGGIDMNGAQYDQSYAGCTANVVMITKTEILCANAGDSRSVLSKKGKCKDLSIDHKPDNPGEKRRIERANGFVQESRVNGMLALSRAIGDFEYKGNPILKAEDQIITAFPEITVEKITNDSDFIICACDGIWDCLSSQEAVNYVAENLKKKKGKDSLGSLVEQMLDSICASDVASSGGVGCDNMTCLIVEFKK</sequence>
<dbReference type="InParanoid" id="A0A078AIG9"/>
<organism evidence="8 9">
    <name type="scientific">Stylonychia lemnae</name>
    <name type="common">Ciliate</name>
    <dbReference type="NCBI Taxonomy" id="5949"/>
    <lineage>
        <taxon>Eukaryota</taxon>
        <taxon>Sar</taxon>
        <taxon>Alveolata</taxon>
        <taxon>Ciliophora</taxon>
        <taxon>Intramacronucleata</taxon>
        <taxon>Spirotrichea</taxon>
        <taxon>Stichotrichia</taxon>
        <taxon>Sporadotrichida</taxon>
        <taxon>Oxytrichidae</taxon>
        <taxon>Stylonychinae</taxon>
        <taxon>Stylonychia</taxon>
    </lineage>
</organism>
<reference evidence="8 9" key="1">
    <citation type="submission" date="2014-06" db="EMBL/GenBank/DDBJ databases">
        <authorList>
            <person name="Swart Estienne"/>
        </authorList>
    </citation>
    <scope>NUCLEOTIDE SEQUENCE [LARGE SCALE GENOMIC DNA]</scope>
    <source>
        <strain evidence="8 9">130c</strain>
    </source>
</reference>
<dbReference type="SUPFAM" id="SSF81606">
    <property type="entry name" value="PP2C-like"/>
    <property type="match status" value="1"/>
</dbReference>
<protein>
    <submittedName>
        <fullName evidence="8">Protein phosphatase 2c</fullName>
    </submittedName>
</protein>
<evidence type="ECO:0000256" key="6">
    <source>
        <dbReference type="RuleBase" id="RU003465"/>
    </source>
</evidence>
<evidence type="ECO:0000256" key="2">
    <source>
        <dbReference type="ARBA" id="ARBA00022723"/>
    </source>
</evidence>
<dbReference type="EMBL" id="CCKQ01010230">
    <property type="protein sequence ID" value="CDW81736.1"/>
    <property type="molecule type" value="Genomic_DNA"/>
</dbReference>
<evidence type="ECO:0000256" key="1">
    <source>
        <dbReference type="ARBA" id="ARBA00004170"/>
    </source>
</evidence>
<keyword evidence="3 6" id="KW-0378">Hydrolase</keyword>
<evidence type="ECO:0000313" key="8">
    <source>
        <dbReference type="EMBL" id="CDW81736.1"/>
    </source>
</evidence>
<dbReference type="InterPro" id="IPR036457">
    <property type="entry name" value="PPM-type-like_dom_sf"/>
</dbReference>
<keyword evidence="4 6" id="KW-0904">Protein phosphatase</keyword>
<dbReference type="FunCoup" id="A0A078AIG9">
    <property type="interactions" value="659"/>
</dbReference>
<dbReference type="InterPro" id="IPR000222">
    <property type="entry name" value="PP2C_BS"/>
</dbReference>
<comment type="similarity">
    <text evidence="6">Belongs to the PP2C family.</text>
</comment>
<feature type="domain" description="PPM-type phosphatase" evidence="7">
    <location>
        <begin position="15"/>
        <end position="318"/>
    </location>
</feature>
<comment type="subcellular location">
    <subcellularLocation>
        <location evidence="1">Membrane</location>
        <topology evidence="1">Peripheral membrane protein</topology>
    </subcellularLocation>
</comment>
<evidence type="ECO:0000313" key="9">
    <source>
        <dbReference type="Proteomes" id="UP000039865"/>
    </source>
</evidence>
<dbReference type="SMART" id="SM00332">
    <property type="entry name" value="PP2Cc"/>
    <property type="match status" value="1"/>
</dbReference>
<keyword evidence="5" id="KW-0472">Membrane</keyword>
<dbReference type="PANTHER" id="PTHR47992">
    <property type="entry name" value="PROTEIN PHOSPHATASE"/>
    <property type="match status" value="1"/>
</dbReference>
<evidence type="ECO:0000256" key="3">
    <source>
        <dbReference type="ARBA" id="ARBA00022801"/>
    </source>
</evidence>
<dbReference type="AlphaFoldDB" id="A0A078AIG9"/>
<dbReference type="Pfam" id="PF00481">
    <property type="entry name" value="PP2C"/>
    <property type="match status" value="1"/>
</dbReference>